<name>A0A6A7K368_LACHE</name>
<sequence>MPDIIFKVIGAVTSLVGTLLNSLNFHTKKKEQKENFDISNKLELLKSIRALISKYIVAVKQSLDLYSKACANENDRKEEYENRITPGTHIGPITLKEYYSQRAKAEDIHDELTSDLLFYGNNAGLLADVNDIWNIFDDNLYVIRSVATNQNISKEEKDIDDDLQKKSQRLRDDFNHWYKNEYNNLVK</sequence>
<evidence type="ECO:0000313" key="2">
    <source>
        <dbReference type="Proteomes" id="UP000430466"/>
    </source>
</evidence>
<evidence type="ECO:0000313" key="1">
    <source>
        <dbReference type="EMBL" id="MPW14704.1"/>
    </source>
</evidence>
<dbReference type="Proteomes" id="UP000430466">
    <property type="component" value="Unassembled WGS sequence"/>
</dbReference>
<organism evidence="1 2">
    <name type="scientific">Lactobacillus helveticus</name>
    <name type="common">Lactobacillus suntoryeus</name>
    <dbReference type="NCBI Taxonomy" id="1587"/>
    <lineage>
        <taxon>Bacteria</taxon>
        <taxon>Bacillati</taxon>
        <taxon>Bacillota</taxon>
        <taxon>Bacilli</taxon>
        <taxon>Lactobacillales</taxon>
        <taxon>Lactobacillaceae</taxon>
        <taxon>Lactobacillus</taxon>
    </lineage>
</organism>
<protein>
    <recommendedName>
        <fullName evidence="3">Lj965 prophage protein</fullName>
    </recommendedName>
</protein>
<dbReference type="EMBL" id="WHOE01000086">
    <property type="protein sequence ID" value="MPW14704.1"/>
    <property type="molecule type" value="Genomic_DNA"/>
</dbReference>
<dbReference type="RefSeq" id="WP_152724163.1">
    <property type="nucleotide sequence ID" value="NZ_WHOE01000086.1"/>
</dbReference>
<reference evidence="1 2" key="1">
    <citation type="submission" date="2019-10" db="EMBL/GenBank/DDBJ databases">
        <title>Draft genome sequences of Lactobacillus strains.</title>
        <authorList>
            <person name="Cho G.-S."/>
            <person name="Fagbemigun O."/>
            <person name="Brinks E."/>
            <person name="Franz C.M.A.P."/>
        </authorList>
    </citation>
    <scope>NUCLEOTIDE SEQUENCE [LARGE SCALE GENOMIC DNA]</scope>
    <source>
        <strain evidence="1 2">313</strain>
    </source>
</reference>
<accession>A0A6A7K368</accession>
<proteinExistence type="predicted"/>
<evidence type="ECO:0008006" key="3">
    <source>
        <dbReference type="Google" id="ProtNLM"/>
    </source>
</evidence>
<comment type="caution">
    <text evidence="1">The sequence shown here is derived from an EMBL/GenBank/DDBJ whole genome shotgun (WGS) entry which is preliminary data.</text>
</comment>
<dbReference type="AlphaFoldDB" id="A0A6A7K368"/>
<gene>
    <name evidence="1" type="ORF">GDZ32_07305</name>
</gene>